<dbReference type="SUPFAM" id="SSF51735">
    <property type="entry name" value="NAD(P)-binding Rossmann-fold domains"/>
    <property type="match status" value="1"/>
</dbReference>
<name>A0A3P7LAQ8_DIBLA</name>
<evidence type="ECO:0008006" key="4">
    <source>
        <dbReference type="Google" id="ProtNLM"/>
    </source>
</evidence>
<dbReference type="InterPro" id="IPR002347">
    <property type="entry name" value="SDR_fam"/>
</dbReference>
<protein>
    <recommendedName>
        <fullName evidence="4">Dehydrogenase/reductase SDR family member 1</fullName>
    </recommendedName>
</protein>
<evidence type="ECO:0000256" key="1">
    <source>
        <dbReference type="RuleBase" id="RU000363"/>
    </source>
</evidence>
<comment type="similarity">
    <text evidence="1">Belongs to the short-chain dehydrogenases/reductases (SDR) family.</text>
</comment>
<dbReference type="PRINTS" id="PR00080">
    <property type="entry name" value="SDRFAMILY"/>
</dbReference>
<evidence type="ECO:0000313" key="2">
    <source>
        <dbReference type="EMBL" id="VDN13804.1"/>
    </source>
</evidence>
<dbReference type="PRINTS" id="PR00081">
    <property type="entry name" value="GDHRDH"/>
</dbReference>
<accession>A0A3P7LAQ8</accession>
<sequence length="252" mass="27171">MGGNKLPNLKGCVCLVTGASRGIGRGVSIALGECGATVYLTGRTLKPKGDVKEGDVGGCLEETAAEVTSRGGVAIPVAVDHSDDSQVVNLFARIRREQKGRLDLLVNNAFAAVEYIAAHRDVGFWELEAGETAATAWDMVNRVGLRNHYICATLATRMMLDYRNELNSDSGGSDSDKRPGLIINICSIGGLRYRLNVPYGVGKAAVDRMAADMAHELREKKKSVAVLTLWPGMVKTEHMLQKRDPQSTVLED</sequence>
<dbReference type="PANTHER" id="PTHR44147:SF2">
    <property type="entry name" value="DEHYDROGENASE_REDUCTASE SDR FAMILY MEMBER 1"/>
    <property type="match status" value="1"/>
</dbReference>
<evidence type="ECO:0000313" key="3">
    <source>
        <dbReference type="Proteomes" id="UP000281553"/>
    </source>
</evidence>
<dbReference type="AlphaFoldDB" id="A0A3P7LAQ8"/>
<dbReference type="EMBL" id="UYRU01057397">
    <property type="protein sequence ID" value="VDN13804.1"/>
    <property type="molecule type" value="Genomic_DNA"/>
</dbReference>
<reference evidence="2 3" key="1">
    <citation type="submission" date="2018-11" db="EMBL/GenBank/DDBJ databases">
        <authorList>
            <consortium name="Pathogen Informatics"/>
        </authorList>
    </citation>
    <scope>NUCLEOTIDE SEQUENCE [LARGE SCALE GENOMIC DNA]</scope>
</reference>
<organism evidence="2 3">
    <name type="scientific">Dibothriocephalus latus</name>
    <name type="common">Fish tapeworm</name>
    <name type="synonym">Diphyllobothrium latum</name>
    <dbReference type="NCBI Taxonomy" id="60516"/>
    <lineage>
        <taxon>Eukaryota</taxon>
        <taxon>Metazoa</taxon>
        <taxon>Spiralia</taxon>
        <taxon>Lophotrochozoa</taxon>
        <taxon>Platyhelminthes</taxon>
        <taxon>Cestoda</taxon>
        <taxon>Eucestoda</taxon>
        <taxon>Diphyllobothriidea</taxon>
        <taxon>Diphyllobothriidae</taxon>
        <taxon>Dibothriocephalus</taxon>
    </lineage>
</organism>
<dbReference type="Pfam" id="PF00106">
    <property type="entry name" value="adh_short"/>
    <property type="match status" value="1"/>
</dbReference>
<proteinExistence type="inferred from homology"/>
<keyword evidence="3" id="KW-1185">Reference proteome</keyword>
<dbReference type="PANTHER" id="PTHR44147">
    <property type="entry name" value="DEHYDROGENASE/REDUCTASE SDR FAMILY MEMBER 1"/>
    <property type="match status" value="1"/>
</dbReference>
<dbReference type="Gene3D" id="3.40.50.720">
    <property type="entry name" value="NAD(P)-binding Rossmann-like Domain"/>
    <property type="match status" value="1"/>
</dbReference>
<dbReference type="OrthoDB" id="1933717at2759"/>
<gene>
    <name evidence="2" type="ORF">DILT_LOCUS9635</name>
</gene>
<dbReference type="Proteomes" id="UP000281553">
    <property type="component" value="Unassembled WGS sequence"/>
</dbReference>
<dbReference type="InterPro" id="IPR036291">
    <property type="entry name" value="NAD(P)-bd_dom_sf"/>
</dbReference>